<accession>A0A6M8BD26</accession>
<dbReference type="EMBL" id="CP053661">
    <property type="protein sequence ID" value="QKD84658.1"/>
    <property type="molecule type" value="Genomic_DNA"/>
</dbReference>
<feature type="transmembrane region" description="Helical" evidence="2">
    <location>
        <begin position="61"/>
        <end position="81"/>
    </location>
</feature>
<evidence type="ECO:0000313" key="3">
    <source>
        <dbReference type="EMBL" id="QKD84658.1"/>
    </source>
</evidence>
<dbReference type="Proteomes" id="UP000505210">
    <property type="component" value="Chromosome"/>
</dbReference>
<keyword evidence="2" id="KW-0472">Membrane</keyword>
<protein>
    <submittedName>
        <fullName evidence="3">Uncharacterized protein</fullName>
    </submittedName>
</protein>
<feature type="region of interest" description="Disordered" evidence="1">
    <location>
        <begin position="122"/>
        <end position="142"/>
    </location>
</feature>
<name>A0A6M8BD26_9CYAN</name>
<keyword evidence="4" id="KW-1185">Reference proteome</keyword>
<keyword evidence="2" id="KW-1133">Transmembrane helix</keyword>
<dbReference type="AlphaFoldDB" id="A0A6M8BD26"/>
<evidence type="ECO:0000256" key="2">
    <source>
        <dbReference type="SAM" id="Phobius"/>
    </source>
</evidence>
<dbReference type="KEGG" id="theu:HPC62_22915"/>
<gene>
    <name evidence="3" type="ORF">HPC62_22915</name>
</gene>
<dbReference type="RefSeq" id="WP_172358674.1">
    <property type="nucleotide sequence ID" value="NZ_CP053661.1"/>
</dbReference>
<feature type="compositionally biased region" description="Basic residues" evidence="1">
    <location>
        <begin position="125"/>
        <end position="142"/>
    </location>
</feature>
<keyword evidence="2" id="KW-0812">Transmembrane</keyword>
<feature type="transmembrane region" description="Helical" evidence="2">
    <location>
        <begin position="101"/>
        <end position="122"/>
    </location>
</feature>
<proteinExistence type="predicted"/>
<organism evidence="3 4">
    <name type="scientific">Thermoleptolyngbya sichuanensis A183</name>
    <dbReference type="NCBI Taxonomy" id="2737172"/>
    <lineage>
        <taxon>Bacteria</taxon>
        <taxon>Bacillati</taxon>
        <taxon>Cyanobacteriota</taxon>
        <taxon>Cyanophyceae</taxon>
        <taxon>Oculatellales</taxon>
        <taxon>Oculatellaceae</taxon>
        <taxon>Thermoleptolyngbya</taxon>
        <taxon>Thermoleptolyngbya sichuanensis</taxon>
    </lineage>
</organism>
<evidence type="ECO:0000256" key="1">
    <source>
        <dbReference type="SAM" id="MobiDB-lite"/>
    </source>
</evidence>
<sequence>MSSPFSTFEEFSAAKGPIYTFANSPGVITFLILLSALISLYFLYASFGMKNEFAKPTDETGAIALLIATGVSALLSLVPGYSPSQRLEANDLRPTAARAHVSPRATLPGVLMGLVSMTGLATGRNRQRPRRRPARSMRRRQG</sequence>
<reference evidence="3 4" key="1">
    <citation type="submission" date="2020-05" db="EMBL/GenBank/DDBJ databases">
        <title>Complete genome sequence of of a novel Thermoleptolyngbya strain isolated from hot springs of Ganzi, Sichuan China.</title>
        <authorList>
            <person name="Tang J."/>
            <person name="Daroch M."/>
            <person name="Li L."/>
            <person name="Waleron K."/>
            <person name="Waleron M."/>
            <person name="Waleron M."/>
        </authorList>
    </citation>
    <scope>NUCLEOTIDE SEQUENCE [LARGE SCALE GENOMIC DNA]</scope>
    <source>
        <strain evidence="3 4">PKUAC-SCTA183</strain>
    </source>
</reference>
<evidence type="ECO:0000313" key="4">
    <source>
        <dbReference type="Proteomes" id="UP000505210"/>
    </source>
</evidence>
<feature type="transmembrane region" description="Helical" evidence="2">
    <location>
        <begin position="27"/>
        <end position="49"/>
    </location>
</feature>